<keyword evidence="2" id="KW-1185">Reference proteome</keyword>
<dbReference type="EMBL" id="UZAK01032661">
    <property type="protein sequence ID" value="VDP29851.1"/>
    <property type="molecule type" value="Genomic_DNA"/>
</dbReference>
<dbReference type="Proteomes" id="UP000279833">
    <property type="component" value="Unassembled WGS sequence"/>
</dbReference>
<gene>
    <name evidence="1" type="ORF">SCUD_LOCUS8249</name>
</gene>
<dbReference type="PANTHER" id="PTHR47027:SF25">
    <property type="entry name" value="REVERSE TRANSCRIPTASE DOMAIN-CONTAINING PROTEIN"/>
    <property type="match status" value="1"/>
</dbReference>
<accession>A0A183JZU1</accession>
<evidence type="ECO:0000313" key="3">
    <source>
        <dbReference type="WBParaSite" id="SCUD_0000824901-mRNA-1"/>
    </source>
</evidence>
<name>A0A183JZU1_9TREM</name>
<proteinExistence type="predicted"/>
<dbReference type="PANTHER" id="PTHR47027">
    <property type="entry name" value="REVERSE TRANSCRIPTASE DOMAIN-CONTAINING PROTEIN"/>
    <property type="match status" value="1"/>
</dbReference>
<protein>
    <submittedName>
        <fullName evidence="3">Reverse transcriptase domain-containing protein</fullName>
    </submittedName>
</protein>
<evidence type="ECO:0000313" key="2">
    <source>
        <dbReference type="Proteomes" id="UP000279833"/>
    </source>
</evidence>
<sequence length="88" mass="9612">MQMETASVAAFSASVGLSIQKGKTKILKFKADNSNPITLDGETLEDIKSFTYMGSIINAQRSSDADIKPRISKATTAFLQLKNIWSLK</sequence>
<evidence type="ECO:0000313" key="1">
    <source>
        <dbReference type="EMBL" id="VDP29851.1"/>
    </source>
</evidence>
<organism evidence="3">
    <name type="scientific">Schistosoma curassoni</name>
    <dbReference type="NCBI Taxonomy" id="6186"/>
    <lineage>
        <taxon>Eukaryota</taxon>
        <taxon>Metazoa</taxon>
        <taxon>Spiralia</taxon>
        <taxon>Lophotrochozoa</taxon>
        <taxon>Platyhelminthes</taxon>
        <taxon>Trematoda</taxon>
        <taxon>Digenea</taxon>
        <taxon>Strigeidida</taxon>
        <taxon>Schistosomatoidea</taxon>
        <taxon>Schistosomatidae</taxon>
        <taxon>Schistosoma</taxon>
    </lineage>
</organism>
<dbReference type="AlphaFoldDB" id="A0A183JZU1"/>
<reference evidence="3" key="1">
    <citation type="submission" date="2016-06" db="UniProtKB">
        <authorList>
            <consortium name="WormBaseParasite"/>
        </authorList>
    </citation>
    <scope>IDENTIFICATION</scope>
</reference>
<dbReference type="WBParaSite" id="SCUD_0000824901-mRNA-1">
    <property type="protein sequence ID" value="SCUD_0000824901-mRNA-1"/>
    <property type="gene ID" value="SCUD_0000824901"/>
</dbReference>
<reference evidence="1 2" key="2">
    <citation type="submission" date="2018-11" db="EMBL/GenBank/DDBJ databases">
        <authorList>
            <consortium name="Pathogen Informatics"/>
        </authorList>
    </citation>
    <scope>NUCLEOTIDE SEQUENCE [LARGE SCALE GENOMIC DNA]</scope>
    <source>
        <strain evidence="1">Dakar</strain>
        <strain evidence="2">Dakar, Senegal</strain>
    </source>
</reference>